<dbReference type="SMART" id="SM00184">
    <property type="entry name" value="RING"/>
    <property type="match status" value="1"/>
</dbReference>
<dbReference type="Proteomes" id="UP000636709">
    <property type="component" value="Unassembled WGS sequence"/>
</dbReference>
<accession>A0A835BRM5</accession>
<evidence type="ECO:0000256" key="2">
    <source>
        <dbReference type="ARBA" id="ARBA00022771"/>
    </source>
</evidence>
<dbReference type="EMBL" id="JACEFO010001762">
    <property type="protein sequence ID" value="KAF8707101.1"/>
    <property type="molecule type" value="Genomic_DNA"/>
</dbReference>
<evidence type="ECO:0000313" key="6">
    <source>
        <dbReference type="EMBL" id="KAF8707101.1"/>
    </source>
</evidence>
<dbReference type="InterPro" id="IPR001841">
    <property type="entry name" value="Znf_RING"/>
</dbReference>
<dbReference type="Pfam" id="PF13639">
    <property type="entry name" value="zf-RING_2"/>
    <property type="match status" value="1"/>
</dbReference>
<keyword evidence="3" id="KW-0862">Zinc</keyword>
<dbReference type="InterPro" id="IPR013083">
    <property type="entry name" value="Znf_RING/FYVE/PHD"/>
</dbReference>
<protein>
    <recommendedName>
        <fullName evidence="5">RING-type domain-containing protein</fullName>
    </recommendedName>
</protein>
<feature type="domain" description="RING-type" evidence="5">
    <location>
        <begin position="166"/>
        <end position="206"/>
    </location>
</feature>
<keyword evidence="1" id="KW-0479">Metal-binding</keyword>
<gene>
    <name evidence="6" type="ORF">HU200_030334</name>
</gene>
<organism evidence="6 7">
    <name type="scientific">Digitaria exilis</name>
    <dbReference type="NCBI Taxonomy" id="1010633"/>
    <lineage>
        <taxon>Eukaryota</taxon>
        <taxon>Viridiplantae</taxon>
        <taxon>Streptophyta</taxon>
        <taxon>Embryophyta</taxon>
        <taxon>Tracheophyta</taxon>
        <taxon>Spermatophyta</taxon>
        <taxon>Magnoliopsida</taxon>
        <taxon>Liliopsida</taxon>
        <taxon>Poales</taxon>
        <taxon>Poaceae</taxon>
        <taxon>PACMAD clade</taxon>
        <taxon>Panicoideae</taxon>
        <taxon>Panicodae</taxon>
        <taxon>Paniceae</taxon>
        <taxon>Anthephorinae</taxon>
        <taxon>Digitaria</taxon>
    </lineage>
</organism>
<dbReference type="Gene3D" id="3.30.40.10">
    <property type="entry name" value="Zinc/RING finger domain, C3HC4 (zinc finger)"/>
    <property type="match status" value="1"/>
</dbReference>
<dbReference type="GO" id="GO:0008270">
    <property type="term" value="F:zinc ion binding"/>
    <property type="evidence" value="ECO:0007669"/>
    <property type="project" value="UniProtKB-KW"/>
</dbReference>
<dbReference type="CDD" id="cd16448">
    <property type="entry name" value="RING-H2"/>
    <property type="match status" value="1"/>
</dbReference>
<dbReference type="PROSITE" id="PS50089">
    <property type="entry name" value="ZF_RING_2"/>
    <property type="match status" value="1"/>
</dbReference>
<dbReference type="AlphaFoldDB" id="A0A835BRM5"/>
<name>A0A835BRM5_9POAL</name>
<dbReference type="SUPFAM" id="SSF57850">
    <property type="entry name" value="RING/U-box"/>
    <property type="match status" value="1"/>
</dbReference>
<keyword evidence="7" id="KW-1185">Reference proteome</keyword>
<dbReference type="OrthoDB" id="661041at2759"/>
<sequence>MEGHSGTAPLAEAPSYMRFIWEITLEFATRRIGGGGLTEVALTKPAQTCQGEHVVDDPSSLLDYNWTRRVIWEKLIGLPWQPGFRLSPSNWDEFSLDKAPSSIHQIVQANDDMGLCGGHYRFVVYTEFKVTVVYSEPKALLRHLRQEVVQQAVVEPSSTGDGDPACGICFDGLATSPPVKLPCGHAFHSDCIFKWFFNGTACPICRHDLRGLVATPWGRKIWDLD</sequence>
<evidence type="ECO:0000256" key="4">
    <source>
        <dbReference type="PROSITE-ProRule" id="PRU00175"/>
    </source>
</evidence>
<evidence type="ECO:0000313" key="7">
    <source>
        <dbReference type="Proteomes" id="UP000636709"/>
    </source>
</evidence>
<evidence type="ECO:0000259" key="5">
    <source>
        <dbReference type="PROSITE" id="PS50089"/>
    </source>
</evidence>
<dbReference type="PANTHER" id="PTHR15710">
    <property type="entry name" value="E3 UBIQUITIN-PROTEIN LIGASE PRAJA"/>
    <property type="match status" value="1"/>
</dbReference>
<evidence type="ECO:0000256" key="3">
    <source>
        <dbReference type="ARBA" id="ARBA00022833"/>
    </source>
</evidence>
<evidence type="ECO:0000256" key="1">
    <source>
        <dbReference type="ARBA" id="ARBA00022723"/>
    </source>
</evidence>
<reference evidence="6" key="1">
    <citation type="submission" date="2020-07" db="EMBL/GenBank/DDBJ databases">
        <title>Genome sequence and genetic diversity analysis of an under-domesticated orphan crop, white fonio (Digitaria exilis).</title>
        <authorList>
            <person name="Bennetzen J.L."/>
            <person name="Chen S."/>
            <person name="Ma X."/>
            <person name="Wang X."/>
            <person name="Yssel A.E.J."/>
            <person name="Chaluvadi S.R."/>
            <person name="Johnson M."/>
            <person name="Gangashetty P."/>
            <person name="Hamidou F."/>
            <person name="Sanogo M.D."/>
            <person name="Zwaenepoel A."/>
            <person name="Wallace J."/>
            <person name="Van De Peer Y."/>
            <person name="Van Deynze A."/>
        </authorList>
    </citation>
    <scope>NUCLEOTIDE SEQUENCE</scope>
    <source>
        <tissue evidence="6">Leaves</tissue>
    </source>
</reference>
<keyword evidence="2 4" id="KW-0863">Zinc-finger</keyword>
<comment type="caution">
    <text evidence="6">The sequence shown here is derived from an EMBL/GenBank/DDBJ whole genome shotgun (WGS) entry which is preliminary data.</text>
</comment>
<proteinExistence type="predicted"/>